<evidence type="ECO:0000256" key="7">
    <source>
        <dbReference type="RuleBase" id="RU363032"/>
    </source>
</evidence>
<dbReference type="Proteomes" id="UP000042527">
    <property type="component" value="Unassembled WGS sequence"/>
</dbReference>
<evidence type="ECO:0000259" key="8">
    <source>
        <dbReference type="PROSITE" id="PS50928"/>
    </source>
</evidence>
<evidence type="ECO:0000313" key="10">
    <source>
        <dbReference type="EMBL" id="QEJ98561.1"/>
    </source>
</evidence>
<keyword evidence="6 7" id="KW-0472">Membrane</keyword>
<dbReference type="PANTHER" id="PTHR43744:SF9">
    <property type="entry name" value="POLYGALACTURONAN_RHAMNOGALACTURONAN TRANSPORT SYSTEM PERMEASE PROTEIN YTCP"/>
    <property type="match status" value="1"/>
</dbReference>
<feature type="domain" description="ABC transmembrane type-1" evidence="8">
    <location>
        <begin position="84"/>
        <end position="285"/>
    </location>
</feature>
<dbReference type="EMBL" id="CP042817">
    <property type="protein sequence ID" value="QEJ98561.1"/>
    <property type="molecule type" value="Genomic_DNA"/>
</dbReference>
<dbReference type="AlphaFoldDB" id="A0A0B7H0K3"/>
<dbReference type="Pfam" id="PF00528">
    <property type="entry name" value="BPD_transp_1"/>
    <property type="match status" value="1"/>
</dbReference>
<keyword evidence="3" id="KW-1003">Cell membrane</keyword>
<evidence type="ECO:0000256" key="3">
    <source>
        <dbReference type="ARBA" id="ARBA00022475"/>
    </source>
</evidence>
<evidence type="ECO:0000256" key="2">
    <source>
        <dbReference type="ARBA" id="ARBA00022448"/>
    </source>
</evidence>
<dbReference type="OrthoDB" id="356811at2"/>
<evidence type="ECO:0000313" key="9">
    <source>
        <dbReference type="EMBL" id="CEM62775.1"/>
    </source>
</evidence>
<gene>
    <name evidence="9" type="primary">ytcP</name>
    <name evidence="10" type="ORF">FUT82_11520</name>
    <name evidence="9" type="ORF">TPHV1_50035</name>
</gene>
<feature type="transmembrane region" description="Helical" evidence="7">
    <location>
        <begin position="192"/>
        <end position="219"/>
    </location>
</feature>
<name>A0A0B7H0K3_TREPH</name>
<keyword evidence="11" id="KW-1185">Reference proteome</keyword>
<dbReference type="PROSITE" id="PS50928">
    <property type="entry name" value="ABC_TM1"/>
    <property type="match status" value="1"/>
</dbReference>
<dbReference type="InterPro" id="IPR000515">
    <property type="entry name" value="MetI-like"/>
</dbReference>
<keyword evidence="5 7" id="KW-1133">Transmembrane helix</keyword>
<comment type="similarity">
    <text evidence="7">Belongs to the binding-protein-dependent transport system permease family.</text>
</comment>
<dbReference type="EMBL" id="CDNC01000045">
    <property type="protein sequence ID" value="CEM62775.1"/>
    <property type="molecule type" value="Genomic_DNA"/>
</dbReference>
<comment type="subcellular location">
    <subcellularLocation>
        <location evidence="1 7">Cell membrane</location>
        <topology evidence="1 7">Multi-pass membrane protein</topology>
    </subcellularLocation>
</comment>
<dbReference type="GeneID" id="57753806"/>
<accession>A0A0B7H0K3</accession>
<dbReference type="Gene3D" id="1.10.3720.10">
    <property type="entry name" value="MetI-like"/>
    <property type="match status" value="1"/>
</dbReference>
<dbReference type="PANTHER" id="PTHR43744">
    <property type="entry name" value="ABC TRANSPORTER PERMEASE PROTEIN MG189-RELATED-RELATED"/>
    <property type="match status" value="1"/>
</dbReference>
<sequence length="306" mass="34393">MSIFRKLSNVERNNYLQPPASVLAHLLFLLLGLLCVIPFIFVIIISFSSPASIQEVGYSFFPTAFSLEAYRYVFEAKDVIFRAYGVSIFITITGTALGLLLNSSIAYALSRPNFRYQKFFTLVVLIPMLFNGGLISFYLIMTKFLHLKDSLLALILPSAVSSFYIMVLRTFFKTTIPESIIDSARIDGAGQFHIFFKMILPISLPALATIGLFLTFGYWNEWFNALLFIEQPTKVPLQALLMRIEQNLSFITDNMSMLGGYGKTINLPSETMKMAIVVLVAMPIACAYPFFQRYFISGLTIGSIKG</sequence>
<dbReference type="GO" id="GO:0055085">
    <property type="term" value="P:transmembrane transport"/>
    <property type="evidence" value="ECO:0007669"/>
    <property type="project" value="InterPro"/>
</dbReference>
<keyword evidence="2 7" id="KW-0813">Transport</keyword>
<dbReference type="CDD" id="cd06261">
    <property type="entry name" value="TM_PBP2"/>
    <property type="match status" value="1"/>
</dbReference>
<protein>
    <submittedName>
        <fullName evidence="10">Carbohydrate ABC transporter permease</fullName>
    </submittedName>
    <submittedName>
        <fullName evidence="9">Putative ABC transporter permease protein YtcP</fullName>
    </submittedName>
</protein>
<reference evidence="11" key="1">
    <citation type="submission" date="2015-01" db="EMBL/GenBank/DDBJ databases">
        <authorList>
            <person name="Manzoor Shahid"/>
            <person name="Zubair Saima"/>
        </authorList>
    </citation>
    <scope>NUCLEOTIDE SEQUENCE [LARGE SCALE GENOMIC DNA]</scope>
    <source>
        <strain evidence="11">V1</strain>
    </source>
</reference>
<evidence type="ECO:0000256" key="5">
    <source>
        <dbReference type="ARBA" id="ARBA00022989"/>
    </source>
</evidence>
<feature type="transmembrane region" description="Helical" evidence="7">
    <location>
        <begin position="86"/>
        <end position="107"/>
    </location>
</feature>
<feature type="transmembrane region" description="Helical" evidence="7">
    <location>
        <begin position="152"/>
        <end position="172"/>
    </location>
</feature>
<feature type="transmembrane region" description="Helical" evidence="7">
    <location>
        <begin position="119"/>
        <end position="140"/>
    </location>
</feature>
<evidence type="ECO:0000313" key="12">
    <source>
        <dbReference type="Proteomes" id="UP000323594"/>
    </source>
</evidence>
<dbReference type="InterPro" id="IPR035906">
    <property type="entry name" value="MetI-like_sf"/>
</dbReference>
<proteinExistence type="inferred from homology"/>
<keyword evidence="4 7" id="KW-0812">Transmembrane</keyword>
<evidence type="ECO:0000256" key="6">
    <source>
        <dbReference type="ARBA" id="ARBA00023136"/>
    </source>
</evidence>
<feature type="transmembrane region" description="Helical" evidence="7">
    <location>
        <begin position="274"/>
        <end position="291"/>
    </location>
</feature>
<evidence type="ECO:0000313" key="11">
    <source>
        <dbReference type="Proteomes" id="UP000042527"/>
    </source>
</evidence>
<reference evidence="10 12" key="3">
    <citation type="submission" date="2019-08" db="EMBL/GenBank/DDBJ databases">
        <authorList>
            <person name="Kuhnert P."/>
        </authorList>
    </citation>
    <scope>NUCLEOTIDE SEQUENCE [LARGE SCALE GENOMIC DNA]</scope>
    <source>
        <strain evidence="10 12">B36.5</strain>
    </source>
</reference>
<dbReference type="SUPFAM" id="SSF161098">
    <property type="entry name" value="MetI-like"/>
    <property type="match status" value="1"/>
</dbReference>
<organism evidence="9 11">
    <name type="scientific">Treponema phagedenis</name>
    <dbReference type="NCBI Taxonomy" id="162"/>
    <lineage>
        <taxon>Bacteria</taxon>
        <taxon>Pseudomonadati</taxon>
        <taxon>Spirochaetota</taxon>
        <taxon>Spirochaetia</taxon>
        <taxon>Spirochaetales</taxon>
        <taxon>Treponemataceae</taxon>
        <taxon>Treponema</taxon>
    </lineage>
</organism>
<reference evidence="9" key="2">
    <citation type="submission" date="2015-01" db="EMBL/GenBank/DDBJ databases">
        <authorList>
            <person name="Xiang T."/>
            <person name="Song Y."/>
            <person name="Huang L."/>
            <person name="Wang B."/>
            <person name="Wu P."/>
        </authorList>
    </citation>
    <scope>NUCLEOTIDE SEQUENCE [LARGE SCALE GENOMIC DNA]</scope>
    <source>
        <strain evidence="9">V1</strain>
    </source>
</reference>
<dbReference type="GO" id="GO:0005886">
    <property type="term" value="C:plasma membrane"/>
    <property type="evidence" value="ECO:0007669"/>
    <property type="project" value="UniProtKB-SubCell"/>
</dbReference>
<dbReference type="Proteomes" id="UP000323594">
    <property type="component" value="Chromosome"/>
</dbReference>
<dbReference type="RefSeq" id="WP_024751800.1">
    <property type="nucleotide sequence ID" value="NZ_CDNC01000045.1"/>
</dbReference>
<feature type="transmembrane region" description="Helical" evidence="7">
    <location>
        <begin position="20"/>
        <end position="44"/>
    </location>
</feature>
<evidence type="ECO:0000256" key="4">
    <source>
        <dbReference type="ARBA" id="ARBA00022692"/>
    </source>
</evidence>
<evidence type="ECO:0000256" key="1">
    <source>
        <dbReference type="ARBA" id="ARBA00004651"/>
    </source>
</evidence>